<gene>
    <name evidence="1" type="ORF">UFOPK2342_00962</name>
    <name evidence="2" type="ORF">UFOPK2423_01478</name>
    <name evidence="3" type="ORF">UFOPK3266_00518</name>
    <name evidence="4" type="ORF">UFOPK4367_00004</name>
</gene>
<evidence type="ECO:0000313" key="1">
    <source>
        <dbReference type="EMBL" id="CAB4678508.1"/>
    </source>
</evidence>
<dbReference type="PROSITE" id="PS51257">
    <property type="entry name" value="PROKAR_LIPOPROTEIN"/>
    <property type="match status" value="1"/>
</dbReference>
<dbReference type="EMBL" id="CAFBAA010000009">
    <property type="protein sequence ID" value="CAB4841959.1"/>
    <property type="molecule type" value="Genomic_DNA"/>
</dbReference>
<evidence type="ECO:0000313" key="2">
    <source>
        <dbReference type="EMBL" id="CAB4706634.1"/>
    </source>
</evidence>
<dbReference type="EMBL" id="CAFBRC010000001">
    <property type="protein sequence ID" value="CAB5070608.1"/>
    <property type="molecule type" value="Genomic_DNA"/>
</dbReference>
<evidence type="ECO:0000313" key="4">
    <source>
        <dbReference type="EMBL" id="CAB5070608.1"/>
    </source>
</evidence>
<dbReference type="EMBL" id="CAEZXB010000016">
    <property type="protein sequence ID" value="CAB4678508.1"/>
    <property type="molecule type" value="Genomic_DNA"/>
</dbReference>
<sequence>MRIWSFKVIATLSIGLLVACGDSSGSTLTQLDVTSKLQASAIGCTDANTGAGGFVPVIKDGEEYDDGSKSVSCTNEGDGRSYVFIYKDAAEAKSNIDRLCASEDLVYGWRQIEKFVWGDNWVGYLYGGVATEEDLAKVLGGTVESLMTHCTK</sequence>
<evidence type="ECO:0000313" key="3">
    <source>
        <dbReference type="EMBL" id="CAB4841959.1"/>
    </source>
</evidence>
<organism evidence="3">
    <name type="scientific">freshwater metagenome</name>
    <dbReference type="NCBI Taxonomy" id="449393"/>
    <lineage>
        <taxon>unclassified sequences</taxon>
        <taxon>metagenomes</taxon>
        <taxon>ecological metagenomes</taxon>
    </lineage>
</organism>
<name>A0A6J7BD92_9ZZZZ</name>
<accession>A0A6J7BD92</accession>
<dbReference type="EMBL" id="CAEZXN010000048">
    <property type="protein sequence ID" value="CAB4706634.1"/>
    <property type="molecule type" value="Genomic_DNA"/>
</dbReference>
<proteinExistence type="predicted"/>
<reference evidence="3" key="1">
    <citation type="submission" date="2020-05" db="EMBL/GenBank/DDBJ databases">
        <authorList>
            <person name="Chiriac C."/>
            <person name="Salcher M."/>
            <person name="Ghai R."/>
            <person name="Kavagutti S V."/>
        </authorList>
    </citation>
    <scope>NUCLEOTIDE SEQUENCE</scope>
</reference>
<protein>
    <submittedName>
        <fullName evidence="3">Unannotated protein</fullName>
    </submittedName>
</protein>
<dbReference type="AlphaFoldDB" id="A0A6J7BD92"/>